<dbReference type="GO" id="GO:0017110">
    <property type="term" value="F:nucleoside diphosphate phosphatase activity"/>
    <property type="evidence" value="ECO:0007669"/>
    <property type="project" value="TreeGrafter"/>
</dbReference>
<dbReference type="STRING" id="3818.A0A444WV79"/>
<feature type="transmembrane region" description="Helical" evidence="4">
    <location>
        <begin position="1288"/>
        <end position="1309"/>
    </location>
</feature>
<keyword evidence="6" id="KW-1185">Reference proteome</keyword>
<dbReference type="GO" id="GO:0016020">
    <property type="term" value="C:membrane"/>
    <property type="evidence" value="ECO:0007669"/>
    <property type="project" value="TreeGrafter"/>
</dbReference>
<evidence type="ECO:0008006" key="7">
    <source>
        <dbReference type="Google" id="ProtNLM"/>
    </source>
</evidence>
<evidence type="ECO:0000313" key="6">
    <source>
        <dbReference type="Proteomes" id="UP000289738"/>
    </source>
</evidence>
<feature type="transmembrane region" description="Helical" evidence="4">
    <location>
        <begin position="584"/>
        <end position="605"/>
    </location>
</feature>
<comment type="similarity">
    <text evidence="1">Belongs to the GDA1/CD39 NTPase family.</text>
</comment>
<dbReference type="EMBL" id="SDMP01000021">
    <property type="protein sequence ID" value="RYQ81295.1"/>
    <property type="molecule type" value="Genomic_DNA"/>
</dbReference>
<dbReference type="PANTHER" id="PTHR11782">
    <property type="entry name" value="ADENOSINE/GUANOSINE DIPHOSPHATASE"/>
    <property type="match status" value="1"/>
</dbReference>
<protein>
    <recommendedName>
        <fullName evidence="7">Apyrase 7</fullName>
    </recommendedName>
</protein>
<feature type="transmembrane region" description="Helical" evidence="4">
    <location>
        <begin position="100"/>
        <end position="122"/>
    </location>
</feature>
<dbReference type="Proteomes" id="UP000289738">
    <property type="component" value="Unassembled WGS sequence"/>
</dbReference>
<evidence type="ECO:0000256" key="3">
    <source>
        <dbReference type="SAM" id="MobiDB-lite"/>
    </source>
</evidence>
<gene>
    <name evidence="5" type="ORF">Ahy_Scaffold1g107260</name>
</gene>
<accession>A0A444WV79</accession>
<comment type="caution">
    <text evidence="5">The sequence shown here is derived from an EMBL/GenBank/DDBJ whole genome shotgun (WGS) entry which is preliminary data.</text>
</comment>
<dbReference type="PANTHER" id="PTHR11782:SF125">
    <property type="entry name" value="APYRASE 7-RELATED"/>
    <property type="match status" value="1"/>
</dbReference>
<sequence>MIFSKITAILSTLLHTQNSSPSAYPLSLPFAATKNNNLRVSSSLQDFSSYPQFGPERGHVADDVTGVVLPTHLKQPLHKVKPVQSVANCSRKKWVSAIKLAIFLTLFLFIVYMVLVIAYSYWSQGSGKYFVVIDCGSTGNRIYVYHASIQHKKYNSLPIVIKSLRSGLQKKPLSQSGRAYDRMETEPGLDKLVNNVTGLKGALKPLIRWAQKQIPAHAHRGTSVFLYATAGVRRLPSADSKWLLDNAWSVLKQSPFLCKKDWVKTISGTEEAYFGWISLNYYSGILGVRPRKATYGALDLGGSSLQVTFESDQQLNNETSLYVRMGSVSHHLTAYSLPGYGLNEAFGKSVAHLFKREFGSSANAGIANEKRELKHPCLQAGYKEQYFCPRCSFGNKGGGNPVGNQKQLGKIGASGTSVVLVGAPNWQECNALAKIAVNLAEWSNIGAALDCGVQPCALRKNLPRPYGHFYVISGFYVVYRFFNLSSEATLDDVVEKGRTFCGKKWDVAKKSVAPQPFIEQYCFRAPYIASLLREGLHITDDQISVGSGSITWTLGVALLEAGKAYSTGFGFRGLELLPMKINPLVLFLILLLSLIILLCALSCVGNSIPRFFRRKYLPIFRHSNVSSASVLNIPSPFQFQRWSPINSGDGRIKMPLSPTVACSQGSPFALGSGLGDDGGGIQLMESSLYPSASSFSHSFSSTSLGQMQFDSNTMGAFWSPHRTQMRLQSRRSQSREDLDSSVAEAHLVKDFSSYPQFGPERGHVADDVTGVVLPTHLKQPLHKVKPVQSVANCSRKKWVSAIKLAIFLTLFLFIVYMVLVIAYSYWSQGSGKYFVVIDCGSTGNRIYVYHASIQHKKYNSLPIVIKSLRSGLQKKPLSQSGRAYDRMETEPGLDKLVNNVTGLKGALKPLIRWAQKQIPAHAHRGTSVFLYATAGVRRLPSADSKWLLDNAWSVLKQSPFLCKKDWVKTISGTEEAYFGWISLNYYSGILGVRPRKATYGALDLGGSSLQVTFESDQQLNNETSLYVRMGSVSHHLTAYSLPGYGLNEAFGKSVAHLFKREFGSSANAGIANEKRELKHPCLQAGYKEQYFCPRCSFGNKGGGNPVGNQKQLGKIGASGTSVVLVGAPNWQECNALAKIAVNLAEWSNIGAALDCGVQPCALRKNLPRPYGHFYVISGFYVVYRFFNLSSEATLDDVVEKGRTFCGKKWDVAKKSVAPQPFIEQYCFRAPYIASLLREGLHITDDQISVGSGSITWTLGVALLEAGKAYSTGFGFRGLELLPMKINPLVLFLILLLSLIILLCALSCVGNSIPRFFRRKYLPIFRHSNVSSASVLNIPSPFQFQRWSPINSGDGRIKMPLSPTVACSQGSPFALGSGLGDDGGGIQLMESSLYPSASSFSHSFSSTSLGQMQFDSNTMGAFWSPHRTQMRLQSRRSQSREDLDSSVAEAHLVKV</sequence>
<reference evidence="5 6" key="1">
    <citation type="submission" date="2019-01" db="EMBL/GenBank/DDBJ databases">
        <title>Sequencing of cultivated peanut Arachis hypogaea provides insights into genome evolution and oil improvement.</title>
        <authorList>
            <person name="Chen X."/>
        </authorList>
    </citation>
    <scope>NUCLEOTIDE SEQUENCE [LARGE SCALE GENOMIC DNA]</scope>
    <source>
        <strain evidence="6">cv. Fuhuasheng</strain>
        <tissue evidence="5">Leaves</tissue>
    </source>
</reference>
<evidence type="ECO:0000256" key="1">
    <source>
        <dbReference type="ARBA" id="ARBA00009283"/>
    </source>
</evidence>
<keyword evidence="4" id="KW-0472">Membrane</keyword>
<evidence type="ECO:0000256" key="2">
    <source>
        <dbReference type="ARBA" id="ARBA00022801"/>
    </source>
</evidence>
<dbReference type="Gene3D" id="3.30.420.40">
    <property type="match status" value="2"/>
</dbReference>
<feature type="region of interest" description="Disordered" evidence="3">
    <location>
        <begin position="1427"/>
        <end position="1454"/>
    </location>
</feature>
<proteinExistence type="inferred from homology"/>
<keyword evidence="4" id="KW-0812">Transmembrane</keyword>
<dbReference type="CDD" id="cd24043">
    <property type="entry name" value="ASKHA_NBD_AtAPY7-like"/>
    <property type="match status" value="2"/>
</dbReference>
<keyword evidence="2" id="KW-0378">Hydrolase</keyword>
<dbReference type="InterPro" id="IPR000407">
    <property type="entry name" value="GDA1_CD39_NTPase"/>
</dbReference>
<evidence type="ECO:0000256" key="4">
    <source>
        <dbReference type="SAM" id="Phobius"/>
    </source>
</evidence>
<feature type="transmembrane region" description="Helical" evidence="4">
    <location>
        <begin position="804"/>
        <end position="826"/>
    </location>
</feature>
<evidence type="ECO:0000313" key="5">
    <source>
        <dbReference type="EMBL" id="RYQ81295.1"/>
    </source>
</evidence>
<keyword evidence="4" id="KW-1133">Transmembrane helix</keyword>
<organism evidence="5 6">
    <name type="scientific">Arachis hypogaea</name>
    <name type="common">Peanut</name>
    <dbReference type="NCBI Taxonomy" id="3818"/>
    <lineage>
        <taxon>Eukaryota</taxon>
        <taxon>Viridiplantae</taxon>
        <taxon>Streptophyta</taxon>
        <taxon>Embryophyta</taxon>
        <taxon>Tracheophyta</taxon>
        <taxon>Spermatophyta</taxon>
        <taxon>Magnoliopsida</taxon>
        <taxon>eudicotyledons</taxon>
        <taxon>Gunneridae</taxon>
        <taxon>Pentapetalae</taxon>
        <taxon>rosids</taxon>
        <taxon>fabids</taxon>
        <taxon>Fabales</taxon>
        <taxon>Fabaceae</taxon>
        <taxon>Papilionoideae</taxon>
        <taxon>50 kb inversion clade</taxon>
        <taxon>dalbergioids sensu lato</taxon>
        <taxon>Dalbergieae</taxon>
        <taxon>Pterocarpus clade</taxon>
        <taxon>Arachis</taxon>
    </lineage>
</organism>
<dbReference type="Gene3D" id="3.30.420.150">
    <property type="entry name" value="Exopolyphosphatase. Domain 2"/>
    <property type="match status" value="2"/>
</dbReference>
<dbReference type="GO" id="GO:0009134">
    <property type="term" value="P:nucleoside diphosphate catabolic process"/>
    <property type="evidence" value="ECO:0007669"/>
    <property type="project" value="TreeGrafter"/>
</dbReference>
<name>A0A444WV79_ARAHY</name>
<dbReference type="Pfam" id="PF01150">
    <property type="entry name" value="GDA1_CD39"/>
    <property type="match status" value="2"/>
</dbReference>